<dbReference type="AlphaFoldDB" id="A0A166X2X1"/>
<proteinExistence type="predicted"/>
<protein>
    <submittedName>
        <fullName evidence="1">Uncharacterized protein</fullName>
    </submittedName>
</protein>
<accession>A0A166X2X1</accession>
<evidence type="ECO:0000313" key="1">
    <source>
        <dbReference type="EMBL" id="KZP34369.1"/>
    </source>
</evidence>
<dbReference type="Proteomes" id="UP000076532">
    <property type="component" value="Unassembled WGS sequence"/>
</dbReference>
<gene>
    <name evidence="1" type="ORF">FIBSPDRAFT_846478</name>
</gene>
<organism evidence="1 2">
    <name type="scientific">Athelia psychrophila</name>
    <dbReference type="NCBI Taxonomy" id="1759441"/>
    <lineage>
        <taxon>Eukaryota</taxon>
        <taxon>Fungi</taxon>
        <taxon>Dikarya</taxon>
        <taxon>Basidiomycota</taxon>
        <taxon>Agaricomycotina</taxon>
        <taxon>Agaricomycetes</taxon>
        <taxon>Agaricomycetidae</taxon>
        <taxon>Atheliales</taxon>
        <taxon>Atheliaceae</taxon>
        <taxon>Athelia</taxon>
    </lineage>
</organism>
<dbReference type="EMBL" id="KV417480">
    <property type="protein sequence ID" value="KZP34369.1"/>
    <property type="molecule type" value="Genomic_DNA"/>
</dbReference>
<keyword evidence="2" id="KW-1185">Reference proteome</keyword>
<sequence length="62" mass="6970">MDLGERSEYALFVGAAEWTRDSGAQEDDDDMFVEVMVDGASSGQTMDTRTAHWDEYIKMCVV</sequence>
<reference evidence="1 2" key="1">
    <citation type="journal article" date="2016" name="Mol. Biol. Evol.">
        <title>Comparative Genomics of Early-Diverging Mushroom-Forming Fungi Provides Insights into the Origins of Lignocellulose Decay Capabilities.</title>
        <authorList>
            <person name="Nagy L.G."/>
            <person name="Riley R."/>
            <person name="Tritt A."/>
            <person name="Adam C."/>
            <person name="Daum C."/>
            <person name="Floudas D."/>
            <person name="Sun H."/>
            <person name="Yadav J.S."/>
            <person name="Pangilinan J."/>
            <person name="Larsson K.H."/>
            <person name="Matsuura K."/>
            <person name="Barry K."/>
            <person name="Labutti K."/>
            <person name="Kuo R."/>
            <person name="Ohm R.A."/>
            <person name="Bhattacharya S.S."/>
            <person name="Shirouzu T."/>
            <person name="Yoshinaga Y."/>
            <person name="Martin F.M."/>
            <person name="Grigoriev I.V."/>
            <person name="Hibbett D.S."/>
        </authorList>
    </citation>
    <scope>NUCLEOTIDE SEQUENCE [LARGE SCALE GENOMIC DNA]</scope>
    <source>
        <strain evidence="1 2">CBS 109695</strain>
    </source>
</reference>
<name>A0A166X2X1_9AGAM</name>
<evidence type="ECO:0000313" key="2">
    <source>
        <dbReference type="Proteomes" id="UP000076532"/>
    </source>
</evidence>